<dbReference type="GO" id="GO:0016788">
    <property type="term" value="F:hydrolase activity, acting on ester bonds"/>
    <property type="evidence" value="ECO:0007669"/>
    <property type="project" value="UniProtKB-ARBA"/>
</dbReference>
<dbReference type="OrthoDB" id="8717310at2"/>
<dbReference type="AlphaFoldDB" id="A0A318PU48"/>
<name>A0A318PU48_9PROT</name>
<dbReference type="EMBL" id="NKUF01000025">
    <property type="protein sequence ID" value="PYD62708.1"/>
    <property type="molecule type" value="Genomic_DNA"/>
</dbReference>
<reference evidence="1 4" key="2">
    <citation type="submission" date="2022-07" db="EMBL/GenBank/DDBJ databases">
        <title>Genome stability of Gluconacetobacter entanii AV429.</title>
        <authorList>
            <person name="Trcek J."/>
            <person name="Cepec E."/>
        </authorList>
    </citation>
    <scope>NUCLEOTIDE SEQUENCE [LARGE SCALE GENOMIC DNA]</scope>
    <source>
        <strain evidence="1 4">AV429_2022</strain>
    </source>
</reference>
<sequence>MSALLAGLTLLIIGDSHVAFKDSLLSVLPDEFSRQGAKVVTYAVCSSTAADWVVPTPNNGCGATQRIGDEPVKPADMKPAAPPQIGGLIQKWHPDAVMVILGDTMGAYGQKAVSASWLEEQVKTLTDALGGTACIWVGPTWGQYSPRYGKTDQRAQELAGLLRADASPPCTYVDGTQLMPRGSISTTDGIHATTASYRAWGDAIIRATLPDLEKLKDAAPGGPPATP</sequence>
<protein>
    <submittedName>
        <fullName evidence="1">SGNH/GDSL hydrolase family protein</fullName>
    </submittedName>
</protein>
<dbReference type="Proteomes" id="UP001526337">
    <property type="component" value="Unassembled WGS sequence"/>
</dbReference>
<gene>
    <name evidence="2" type="ORF">CFR72_11125</name>
    <name evidence="1" type="ORF">NO263_08840</name>
</gene>
<dbReference type="SUPFAM" id="SSF52266">
    <property type="entry name" value="SGNH hydrolase"/>
    <property type="match status" value="1"/>
</dbReference>
<evidence type="ECO:0000313" key="4">
    <source>
        <dbReference type="Proteomes" id="UP001526337"/>
    </source>
</evidence>
<dbReference type="RefSeq" id="WP_110914028.1">
    <property type="nucleotide sequence ID" value="NZ_JABJWD010000145.1"/>
</dbReference>
<accession>A0A318PU48</accession>
<organism evidence="2 3">
    <name type="scientific">Gluconacetobacter entanii</name>
    <dbReference type="NCBI Taxonomy" id="108528"/>
    <lineage>
        <taxon>Bacteria</taxon>
        <taxon>Pseudomonadati</taxon>
        <taxon>Pseudomonadota</taxon>
        <taxon>Alphaproteobacteria</taxon>
        <taxon>Acetobacterales</taxon>
        <taxon>Acetobacteraceae</taxon>
        <taxon>Gluconacetobacter</taxon>
    </lineage>
</organism>
<comment type="caution">
    <text evidence="2">The sequence shown here is derived from an EMBL/GenBank/DDBJ whole genome shotgun (WGS) entry which is preliminary data.</text>
</comment>
<dbReference type="Proteomes" id="UP000248301">
    <property type="component" value="Unassembled WGS sequence"/>
</dbReference>
<evidence type="ECO:0000313" key="1">
    <source>
        <dbReference type="EMBL" id="MCW4590685.1"/>
    </source>
</evidence>
<dbReference type="CDD" id="cd00229">
    <property type="entry name" value="SGNH_hydrolase"/>
    <property type="match status" value="1"/>
</dbReference>
<keyword evidence="1" id="KW-0378">Hydrolase</keyword>
<dbReference type="InterPro" id="IPR036514">
    <property type="entry name" value="SGNH_hydro_sf"/>
</dbReference>
<reference evidence="2 3" key="1">
    <citation type="submission" date="2017-07" db="EMBL/GenBank/DDBJ databases">
        <title>A draft genome sequence of Gluconacetobacter entanii LTH 4560.</title>
        <authorList>
            <person name="Skraban J."/>
            <person name="Cleenwerck I."/>
            <person name="Vandamme P."/>
            <person name="Trcek J."/>
        </authorList>
    </citation>
    <scope>NUCLEOTIDE SEQUENCE [LARGE SCALE GENOMIC DNA]</scope>
    <source>
        <strain evidence="2 3">LTH 4560</strain>
    </source>
</reference>
<evidence type="ECO:0000313" key="2">
    <source>
        <dbReference type="EMBL" id="PYD62708.1"/>
    </source>
</evidence>
<proteinExistence type="predicted"/>
<dbReference type="EMBL" id="JANGSQ010000102">
    <property type="protein sequence ID" value="MCW4590685.1"/>
    <property type="molecule type" value="Genomic_DNA"/>
</dbReference>
<dbReference type="Gene3D" id="3.40.50.1110">
    <property type="entry name" value="SGNH hydrolase"/>
    <property type="match status" value="1"/>
</dbReference>
<evidence type="ECO:0000313" key="3">
    <source>
        <dbReference type="Proteomes" id="UP000248301"/>
    </source>
</evidence>
<keyword evidence="4" id="KW-1185">Reference proteome</keyword>